<dbReference type="EMBL" id="LR797818">
    <property type="protein sequence ID" value="CAB4241076.1"/>
    <property type="molecule type" value="Genomic_DNA"/>
</dbReference>
<sequence>MAKVLDDVLESTLEADSLDSMDVPLEEQKAEIVDDLPEKYRNKSVKDIIAMHQEAERFIGKQGGEVGDLRKVVDDFIKTQTSSNLKTQEVDSNDDDFFIEPKTAVNKAIENHPAIKEAQQANLLNKQANIQTQLAKDFPDYRTTVASPAFAEWINGSRVRTELYNRAQNNFDYDSAQELLTTWNERQGINKRVTETAKLDRDMQLKAADVGNGNAQESVSKKKYRRSDIIKLMQTDPDTYEARSQEIMLAYREGRVI</sequence>
<name>A0A6J5T8A0_9CAUD</name>
<proteinExistence type="predicted"/>
<protein>
    <submittedName>
        <fullName evidence="1">Uncharacterized protein</fullName>
    </submittedName>
</protein>
<evidence type="ECO:0000313" key="1">
    <source>
        <dbReference type="EMBL" id="CAB4241076.1"/>
    </source>
</evidence>
<reference evidence="1" key="1">
    <citation type="submission" date="2020-05" db="EMBL/GenBank/DDBJ databases">
        <authorList>
            <person name="Chiriac C."/>
            <person name="Salcher M."/>
            <person name="Ghai R."/>
            <person name="Kavagutti S V."/>
        </authorList>
    </citation>
    <scope>NUCLEOTIDE SEQUENCE</scope>
</reference>
<gene>
    <name evidence="1" type="ORF">UFOVP22_56</name>
</gene>
<accession>A0A6J5T8A0</accession>
<organism evidence="1">
    <name type="scientific">uncultured Caudovirales phage</name>
    <dbReference type="NCBI Taxonomy" id="2100421"/>
    <lineage>
        <taxon>Viruses</taxon>
        <taxon>Duplodnaviria</taxon>
        <taxon>Heunggongvirae</taxon>
        <taxon>Uroviricota</taxon>
        <taxon>Caudoviricetes</taxon>
        <taxon>Peduoviridae</taxon>
        <taxon>Maltschvirus</taxon>
        <taxon>Maltschvirus maltsch</taxon>
    </lineage>
</organism>